<feature type="signal peptide" evidence="1">
    <location>
        <begin position="1"/>
        <end position="23"/>
    </location>
</feature>
<evidence type="ECO:0000259" key="2">
    <source>
        <dbReference type="Pfam" id="PF21347"/>
    </source>
</evidence>
<dbReference type="Proteomes" id="UP000494115">
    <property type="component" value="Unassembled WGS sequence"/>
</dbReference>
<evidence type="ECO:0000313" key="3">
    <source>
        <dbReference type="EMBL" id="CAB3789419.1"/>
    </source>
</evidence>
<reference evidence="3 4" key="1">
    <citation type="submission" date="2020-04" db="EMBL/GenBank/DDBJ databases">
        <authorList>
            <person name="De Canck E."/>
        </authorList>
    </citation>
    <scope>NUCLEOTIDE SEQUENCE [LARGE SCALE GENOMIC DNA]</scope>
    <source>
        <strain evidence="3 4">LMG 28138</strain>
    </source>
</reference>
<evidence type="ECO:0000256" key="1">
    <source>
        <dbReference type="SAM" id="SignalP"/>
    </source>
</evidence>
<keyword evidence="1" id="KW-0732">Signal</keyword>
<name>A0A6S7CGI9_9BURK</name>
<keyword evidence="4" id="KW-1185">Reference proteome</keyword>
<dbReference type="RefSeq" id="WP_175105327.1">
    <property type="nucleotide sequence ID" value="NZ_CADIKM010000011.1"/>
</dbReference>
<organism evidence="3 4">
    <name type="scientific">Pararobbsia alpina</name>
    <dbReference type="NCBI Taxonomy" id="621374"/>
    <lineage>
        <taxon>Bacteria</taxon>
        <taxon>Pseudomonadati</taxon>
        <taxon>Pseudomonadota</taxon>
        <taxon>Betaproteobacteria</taxon>
        <taxon>Burkholderiales</taxon>
        <taxon>Burkholderiaceae</taxon>
        <taxon>Pararobbsia</taxon>
    </lineage>
</organism>
<accession>A0A6S7CGI9</accession>
<proteinExistence type="predicted"/>
<feature type="domain" description="DUF3108" evidence="2">
    <location>
        <begin position="124"/>
        <end position="172"/>
    </location>
</feature>
<protein>
    <recommendedName>
        <fullName evidence="2">DUF3108 domain-containing protein</fullName>
    </recommendedName>
</protein>
<dbReference type="AlphaFoldDB" id="A0A6S7CGI9"/>
<feature type="chain" id="PRO_5028901988" description="DUF3108 domain-containing protein" evidence="1">
    <location>
        <begin position="24"/>
        <end position="210"/>
    </location>
</feature>
<evidence type="ECO:0000313" key="4">
    <source>
        <dbReference type="Proteomes" id="UP000494115"/>
    </source>
</evidence>
<dbReference type="InterPro" id="IPR049279">
    <property type="entry name" value="DUF3108-like"/>
</dbReference>
<dbReference type="Pfam" id="PF21347">
    <property type="entry name" value="DUF3108_like"/>
    <property type="match status" value="1"/>
</dbReference>
<gene>
    <name evidence="3" type="ORF">LMG28138_02766</name>
</gene>
<dbReference type="Gene3D" id="2.40.360.20">
    <property type="match status" value="1"/>
</dbReference>
<dbReference type="EMBL" id="CADIKM010000011">
    <property type="protein sequence ID" value="CAB3789419.1"/>
    <property type="molecule type" value="Genomic_DNA"/>
</dbReference>
<sequence>MKYFGRFLLAVFAVSLSMHSACAEETAAPRYRIGDAWSFVSVDALSPARNIRFTETITHRTPDGADLRVDDAAGHTWQKALDADGNTVRSLNYLPNPTDRRLKFPMSVGMRWTVDYDLGPLHFTFNRQVVGFEEVQTRAGTFKAYRIEGSGTVKSAGQTSSGEVTETSWYAPAAKRIVKDDWHSKIQDRLPAQVHIELVQMLIAKSGEAR</sequence>